<dbReference type="PROSITE" id="PS00283">
    <property type="entry name" value="SOYBEAN_KUNITZ"/>
    <property type="match status" value="1"/>
</dbReference>
<keyword evidence="1" id="KW-0732">Signal</keyword>
<dbReference type="PANTHER" id="PTHR33107">
    <property type="entry name" value="KUNITZ TRYPSIN INHIBITOR 2"/>
    <property type="match status" value="1"/>
</dbReference>
<dbReference type="InterPro" id="IPR002160">
    <property type="entry name" value="Prot_inh_Kunz-lg"/>
</dbReference>
<feature type="signal peptide" evidence="1">
    <location>
        <begin position="1"/>
        <end position="25"/>
    </location>
</feature>
<proteinExistence type="predicted"/>
<dbReference type="AlphaFoldDB" id="A0ABC8KU64"/>
<organism evidence="2 3">
    <name type="scientific">Eruca vesicaria subsp. sativa</name>
    <name type="common">Garden rocket</name>
    <name type="synonym">Eruca sativa</name>
    <dbReference type="NCBI Taxonomy" id="29727"/>
    <lineage>
        <taxon>Eukaryota</taxon>
        <taxon>Viridiplantae</taxon>
        <taxon>Streptophyta</taxon>
        <taxon>Embryophyta</taxon>
        <taxon>Tracheophyta</taxon>
        <taxon>Spermatophyta</taxon>
        <taxon>Magnoliopsida</taxon>
        <taxon>eudicotyledons</taxon>
        <taxon>Gunneridae</taxon>
        <taxon>Pentapetalae</taxon>
        <taxon>rosids</taxon>
        <taxon>malvids</taxon>
        <taxon>Brassicales</taxon>
        <taxon>Brassicaceae</taxon>
        <taxon>Brassiceae</taxon>
        <taxon>Eruca</taxon>
    </lineage>
</organism>
<dbReference type="InterPro" id="IPR011065">
    <property type="entry name" value="Kunitz_inhibitor_STI-like_sf"/>
</dbReference>
<feature type="chain" id="PRO_5044814444" evidence="1">
    <location>
        <begin position="26"/>
        <end position="196"/>
    </location>
</feature>
<gene>
    <name evidence="2" type="ORF">ERUC_LOCUS25208</name>
</gene>
<reference evidence="2 3" key="1">
    <citation type="submission" date="2022-03" db="EMBL/GenBank/DDBJ databases">
        <authorList>
            <person name="Macdonald S."/>
            <person name="Ahmed S."/>
            <person name="Newling K."/>
        </authorList>
    </citation>
    <scope>NUCLEOTIDE SEQUENCE [LARGE SCALE GENOMIC DNA]</scope>
</reference>
<evidence type="ECO:0000313" key="3">
    <source>
        <dbReference type="Proteomes" id="UP001642260"/>
    </source>
</evidence>
<dbReference type="SMART" id="SM00452">
    <property type="entry name" value="STI"/>
    <property type="match status" value="1"/>
</dbReference>
<evidence type="ECO:0000256" key="1">
    <source>
        <dbReference type="SAM" id="SignalP"/>
    </source>
</evidence>
<dbReference type="SUPFAM" id="SSF50386">
    <property type="entry name" value="STI-like"/>
    <property type="match status" value="1"/>
</dbReference>
<dbReference type="EMBL" id="CAKOAT010264042">
    <property type="protein sequence ID" value="CAH8359452.1"/>
    <property type="molecule type" value="Genomic_DNA"/>
</dbReference>
<comment type="caution">
    <text evidence="2">The sequence shown here is derived from an EMBL/GenBank/DDBJ whole genome shotgun (WGS) entry which is preliminary data.</text>
</comment>
<keyword evidence="3" id="KW-1185">Reference proteome</keyword>
<protein>
    <submittedName>
        <fullName evidence="2">Uncharacterized protein</fullName>
    </submittedName>
</protein>
<dbReference type="Pfam" id="PF00197">
    <property type="entry name" value="Kunitz_legume"/>
    <property type="match status" value="1"/>
</dbReference>
<accession>A0ABC8KU64</accession>
<dbReference type="PANTHER" id="PTHR33107:SF89">
    <property type="entry name" value="KUNITZ TRYPSIN INHIBITOR 2"/>
    <property type="match status" value="1"/>
</dbReference>
<dbReference type="Proteomes" id="UP001642260">
    <property type="component" value="Unassembled WGS sequence"/>
</dbReference>
<name>A0ABC8KU64_ERUVS</name>
<dbReference type="Gene3D" id="2.80.10.50">
    <property type="match status" value="1"/>
</dbReference>
<sequence length="196" mass="21933">MKKPSMTSFLIAFLLAAAVCTHGKAEEVKDSNGNPVVVGEKYFIRTVTSTESNLGGGLAPGPIRLAPSCPLGIAHLRHRALQVSFGYPYIIGRDTIDTSSDINIEFRSELWPYCDEFSKLWAVDVRPSAPNEHDLIIGGERKSPNSAFKIEKATGAYTYKQWVEIINTRTHVGERLFTFIIKFNKALCFRRCNYET</sequence>
<evidence type="ECO:0000313" key="2">
    <source>
        <dbReference type="EMBL" id="CAH8359452.1"/>
    </source>
</evidence>